<dbReference type="EMBL" id="CP108133">
    <property type="protein sequence ID" value="WTP50791.1"/>
    <property type="molecule type" value="Genomic_DNA"/>
</dbReference>
<keyword evidence="2" id="KW-0472">Membrane</keyword>
<evidence type="ECO:0000313" key="3">
    <source>
        <dbReference type="EMBL" id="WTP50791.1"/>
    </source>
</evidence>
<feature type="transmembrane region" description="Helical" evidence="2">
    <location>
        <begin position="44"/>
        <end position="62"/>
    </location>
</feature>
<dbReference type="PANTHER" id="PTHR23530">
    <property type="entry name" value="TRANSPORT PROTEIN-RELATED"/>
    <property type="match status" value="1"/>
</dbReference>
<protein>
    <submittedName>
        <fullName evidence="3">MFS transporter</fullName>
    </submittedName>
</protein>
<reference evidence="3" key="1">
    <citation type="submission" date="2022-10" db="EMBL/GenBank/DDBJ databases">
        <title>The complete genomes of actinobacterial strains from the NBC collection.</title>
        <authorList>
            <person name="Joergensen T.S."/>
            <person name="Alvarez Arevalo M."/>
            <person name="Sterndorff E.B."/>
            <person name="Faurdal D."/>
            <person name="Vuksanovic O."/>
            <person name="Mourched A.-S."/>
            <person name="Charusanti P."/>
            <person name="Shaw S."/>
            <person name="Blin K."/>
            <person name="Weber T."/>
        </authorList>
    </citation>
    <scope>NUCLEOTIDE SEQUENCE</scope>
    <source>
        <strain evidence="3">NBC_00189</strain>
    </source>
</reference>
<feature type="compositionally biased region" description="Polar residues" evidence="1">
    <location>
        <begin position="522"/>
        <end position="531"/>
    </location>
</feature>
<dbReference type="Gene3D" id="1.20.1250.20">
    <property type="entry name" value="MFS general substrate transporter like domains"/>
    <property type="match status" value="1"/>
</dbReference>
<evidence type="ECO:0000313" key="4">
    <source>
        <dbReference type="Proteomes" id="UP001432166"/>
    </source>
</evidence>
<feature type="transmembrane region" description="Helical" evidence="2">
    <location>
        <begin position="373"/>
        <end position="397"/>
    </location>
</feature>
<accession>A0ABZ1JJI8</accession>
<feature type="region of interest" description="Disordered" evidence="1">
    <location>
        <begin position="428"/>
        <end position="531"/>
    </location>
</feature>
<feature type="transmembrane region" description="Helical" evidence="2">
    <location>
        <begin position="403"/>
        <end position="425"/>
    </location>
</feature>
<feature type="region of interest" description="Disordered" evidence="1">
    <location>
        <begin position="127"/>
        <end position="149"/>
    </location>
</feature>
<feature type="transmembrane region" description="Helical" evidence="2">
    <location>
        <begin position="340"/>
        <end position="361"/>
    </location>
</feature>
<dbReference type="RefSeq" id="WP_328938144.1">
    <property type="nucleotide sequence ID" value="NZ_CP108133.1"/>
</dbReference>
<keyword evidence="2" id="KW-0812">Transmembrane</keyword>
<dbReference type="CDD" id="cd06174">
    <property type="entry name" value="MFS"/>
    <property type="match status" value="1"/>
</dbReference>
<name>A0ABZ1JJI8_9ACTN</name>
<feature type="transmembrane region" description="Helical" evidence="2">
    <location>
        <begin position="100"/>
        <end position="121"/>
    </location>
</feature>
<dbReference type="SUPFAM" id="SSF103473">
    <property type="entry name" value="MFS general substrate transporter"/>
    <property type="match status" value="1"/>
</dbReference>
<organism evidence="3 4">
    <name type="scientific">Streptomyces tauricus</name>
    <dbReference type="NCBI Taxonomy" id="68274"/>
    <lineage>
        <taxon>Bacteria</taxon>
        <taxon>Bacillati</taxon>
        <taxon>Actinomycetota</taxon>
        <taxon>Actinomycetes</taxon>
        <taxon>Kitasatosporales</taxon>
        <taxon>Streptomycetaceae</taxon>
        <taxon>Streptomyces</taxon>
        <taxon>Streptomyces aurantiacus group</taxon>
    </lineage>
</organism>
<feature type="compositionally biased region" description="Basic and acidic residues" evidence="1">
    <location>
        <begin position="127"/>
        <end position="139"/>
    </location>
</feature>
<evidence type="ECO:0000256" key="1">
    <source>
        <dbReference type="SAM" id="MobiDB-lite"/>
    </source>
</evidence>
<proteinExistence type="predicted"/>
<keyword evidence="4" id="KW-1185">Reference proteome</keyword>
<dbReference type="InterPro" id="IPR011701">
    <property type="entry name" value="MFS"/>
</dbReference>
<dbReference type="PANTHER" id="PTHR23530:SF1">
    <property type="entry name" value="PERMEASE, MAJOR FACILITATOR SUPERFAMILY-RELATED"/>
    <property type="match status" value="1"/>
</dbReference>
<feature type="transmembrane region" description="Helical" evidence="2">
    <location>
        <begin position="246"/>
        <end position="268"/>
    </location>
</feature>
<dbReference type="InterPro" id="IPR053160">
    <property type="entry name" value="MFS_DHA3_Transporter"/>
</dbReference>
<feature type="transmembrane region" description="Helical" evidence="2">
    <location>
        <begin position="16"/>
        <end position="38"/>
    </location>
</feature>
<dbReference type="Pfam" id="PF07690">
    <property type="entry name" value="MFS_1"/>
    <property type="match status" value="1"/>
</dbReference>
<feature type="transmembrane region" description="Helical" evidence="2">
    <location>
        <begin position="280"/>
        <end position="302"/>
    </location>
</feature>
<dbReference type="InterPro" id="IPR036259">
    <property type="entry name" value="MFS_trans_sf"/>
</dbReference>
<keyword evidence="2" id="KW-1133">Transmembrane helix</keyword>
<gene>
    <name evidence="3" type="ORF">OG288_22275</name>
</gene>
<evidence type="ECO:0000256" key="2">
    <source>
        <dbReference type="SAM" id="Phobius"/>
    </source>
</evidence>
<feature type="compositionally biased region" description="Low complexity" evidence="1">
    <location>
        <begin position="442"/>
        <end position="521"/>
    </location>
</feature>
<dbReference type="Proteomes" id="UP001432166">
    <property type="component" value="Chromosome"/>
</dbReference>
<sequence>MISRSSQDHVRRVRRGYLLVSGLDYFADMLLTVTSVLLLQSLGMGSGAVFALIAAVWIVEGVSEIPTGVLADLLGRRVSVAISFVLRAVGYSALFFSGSVYVAAAGVLLAALGGTFASGALEAWAVDETRSEPEPEPEKGAGAGAGAGAEGSRGLDRLFAQGKIAENAGLVLGTLTGAALGTLDLALPQIVAGVSCALAAVLSLRLMTGRPGPERPGPRDGFAPRLRESFGEVMTGTRLTLRGDKVLIALIVATALLWLFRGIPGVQWTVVYEGLVGGDLLVLGAMRSVGSLLEIPLLGWTMSLQRRRAAARRSVIVTASTVGAFALVCAATVREPAVSIVCYVCFSTAFGLCMPGVRAAMNERIDSGHRATVLSVASLFNSLFTGGGLILTGLAVGELGSTAVAWPLAAAGFGVAGLWVGSLAVREGAGPAAGPPRSPTPTKAGPAAVGVTAAGPATAGPTAAGSPPAGSTAAGSKAAGSTAVGSGTVGPATAGPTTTEPTTAGSTTAGSRAAGPSTAGPTTGSQEVSAP</sequence>
<feature type="transmembrane region" description="Helical" evidence="2">
    <location>
        <begin position="189"/>
        <end position="207"/>
    </location>
</feature>
<feature type="transmembrane region" description="Helical" evidence="2">
    <location>
        <begin position="314"/>
        <end position="334"/>
    </location>
</feature>